<evidence type="ECO:0000256" key="2">
    <source>
        <dbReference type="ARBA" id="ARBA00011974"/>
    </source>
</evidence>
<dbReference type="Pfam" id="PF01048">
    <property type="entry name" value="PNP_UDP_1"/>
    <property type="match status" value="1"/>
</dbReference>
<proteinExistence type="predicted"/>
<comment type="caution">
    <text evidence="7">The sequence shown here is derived from an EMBL/GenBank/DDBJ whole genome shotgun (WGS) entry which is preliminary data.</text>
</comment>
<evidence type="ECO:0000256" key="4">
    <source>
        <dbReference type="ARBA" id="ARBA00022801"/>
    </source>
</evidence>
<dbReference type="CDD" id="cd09008">
    <property type="entry name" value="MTAN"/>
    <property type="match status" value="1"/>
</dbReference>
<dbReference type="NCBIfam" id="NF004079">
    <property type="entry name" value="PRK05584.1"/>
    <property type="match status" value="1"/>
</dbReference>
<dbReference type="NCBIfam" id="TIGR01704">
    <property type="entry name" value="MTA_SAH-Nsdase"/>
    <property type="match status" value="1"/>
</dbReference>
<evidence type="ECO:0000259" key="6">
    <source>
        <dbReference type="Pfam" id="PF01048"/>
    </source>
</evidence>
<evidence type="ECO:0000256" key="5">
    <source>
        <dbReference type="ARBA" id="ARBA00023167"/>
    </source>
</evidence>
<dbReference type="Proteomes" id="UP000460257">
    <property type="component" value="Unassembled WGS sequence"/>
</dbReference>
<sequence>MKVGIIGAMEIEVDHLKAEMTTERTVEKAGMKFYEGKIGSTDVVVVQCGVGKVNAAACVQILCDLFDVTHVINTGVAGSMDAKIDIGDIVVSEDAIYHDFDVTPLGYKPGEVPGVGTISFPADRMLHDCAVKAVKEAATDIHVFSGRVVSGDQFVAGNDKKEAIHNLVGGMCTEMEGTAIAQVAYLNKVPFVIIRAISDKADNSGSEDYPTFEKKAARHCAAVVEYMLKNI</sequence>
<feature type="domain" description="Nucleoside phosphorylase" evidence="6">
    <location>
        <begin position="2"/>
        <end position="228"/>
    </location>
</feature>
<dbReference type="UniPathway" id="UPA00904">
    <property type="reaction ID" value="UER00871"/>
</dbReference>
<gene>
    <name evidence="7" type="ORF">FRC54_07570</name>
</gene>
<keyword evidence="4 7" id="KW-0378">Hydrolase</keyword>
<dbReference type="EC" id="3.2.2.9" evidence="2"/>
<evidence type="ECO:0000313" key="8">
    <source>
        <dbReference type="Proteomes" id="UP000460257"/>
    </source>
</evidence>
<reference evidence="7" key="1">
    <citation type="journal article" date="2020" name="Appl. Environ. Microbiol.">
        <title>Medium-Chain Fatty Acid Synthesis by 'Candidatus Weimeria bifida' gen. nov., sp. nov., and 'Candidatus Pseudoramibacter fermentans' sp. nov.</title>
        <authorList>
            <person name="Scarborough M.J."/>
            <person name="Myers K.S."/>
            <person name="Donohue T.J."/>
            <person name="Noguera D.R."/>
        </authorList>
    </citation>
    <scope>NUCLEOTIDE SEQUENCE</scope>
    <source>
        <strain evidence="7">LCO1.1</strain>
    </source>
</reference>
<comment type="pathway">
    <text evidence="1">Amino-acid biosynthesis; L-methionine biosynthesis via salvage pathway; S-methyl-5-thio-alpha-D-ribose 1-phosphate from S-methyl-5'-thioadenosine (hydrolase route): step 1/2.</text>
</comment>
<dbReference type="PANTHER" id="PTHR46832">
    <property type="entry name" value="5'-METHYLTHIOADENOSINE/S-ADENOSYLHOMOCYSTEINE NUCLEOSIDASE"/>
    <property type="match status" value="1"/>
</dbReference>
<evidence type="ECO:0000256" key="1">
    <source>
        <dbReference type="ARBA" id="ARBA00004945"/>
    </source>
</evidence>
<dbReference type="AlphaFoldDB" id="A0A6N7J111"/>
<name>A0A6N7J111_9FIRM</name>
<dbReference type="SUPFAM" id="SSF53167">
    <property type="entry name" value="Purine and uridine phosphorylases"/>
    <property type="match status" value="1"/>
</dbReference>
<keyword evidence="8" id="KW-1185">Reference proteome</keyword>
<keyword evidence="3" id="KW-0028">Amino-acid biosynthesis</keyword>
<dbReference type="InterPro" id="IPR000845">
    <property type="entry name" value="Nucleoside_phosphorylase_d"/>
</dbReference>
<accession>A0A6N7J111</accession>
<organism evidence="7 8">
    <name type="scientific">Candidatus Weimeria bifida</name>
    <dbReference type="NCBI Taxonomy" id="2599074"/>
    <lineage>
        <taxon>Bacteria</taxon>
        <taxon>Bacillati</taxon>
        <taxon>Bacillota</taxon>
        <taxon>Clostridia</taxon>
        <taxon>Lachnospirales</taxon>
        <taxon>Lachnospiraceae</taxon>
        <taxon>Candidatus Weimeria</taxon>
    </lineage>
</organism>
<evidence type="ECO:0000256" key="3">
    <source>
        <dbReference type="ARBA" id="ARBA00022605"/>
    </source>
</evidence>
<keyword evidence="5" id="KW-0486">Methionine biosynthesis</keyword>
<dbReference type="GO" id="GO:0005829">
    <property type="term" value="C:cytosol"/>
    <property type="evidence" value="ECO:0007669"/>
    <property type="project" value="TreeGrafter"/>
</dbReference>
<keyword evidence="7" id="KW-0326">Glycosidase</keyword>
<evidence type="ECO:0000313" key="7">
    <source>
        <dbReference type="EMBL" id="MQN01763.1"/>
    </source>
</evidence>
<dbReference type="InterPro" id="IPR010049">
    <property type="entry name" value="MTA_SAH_Nsdase"/>
</dbReference>
<dbReference type="EMBL" id="VOGC01000006">
    <property type="protein sequence ID" value="MQN01763.1"/>
    <property type="molecule type" value="Genomic_DNA"/>
</dbReference>
<dbReference type="PANTHER" id="PTHR46832:SF1">
    <property type="entry name" value="5'-METHYLTHIOADENOSINE_S-ADENOSYLHOMOCYSTEINE NUCLEOSIDASE"/>
    <property type="match status" value="1"/>
</dbReference>
<dbReference type="InterPro" id="IPR035994">
    <property type="entry name" value="Nucleoside_phosphorylase_sf"/>
</dbReference>
<dbReference type="GO" id="GO:0008782">
    <property type="term" value="F:adenosylhomocysteine nucleosidase activity"/>
    <property type="evidence" value="ECO:0007669"/>
    <property type="project" value="UniProtKB-EC"/>
</dbReference>
<dbReference type="GO" id="GO:0008930">
    <property type="term" value="F:methylthioadenosine nucleosidase activity"/>
    <property type="evidence" value="ECO:0007669"/>
    <property type="project" value="InterPro"/>
</dbReference>
<dbReference type="GO" id="GO:0019284">
    <property type="term" value="P:L-methionine salvage from S-adenosylmethionine"/>
    <property type="evidence" value="ECO:0007669"/>
    <property type="project" value="TreeGrafter"/>
</dbReference>
<dbReference type="GO" id="GO:0019509">
    <property type="term" value="P:L-methionine salvage from methylthioadenosine"/>
    <property type="evidence" value="ECO:0007669"/>
    <property type="project" value="UniProtKB-UniPathway"/>
</dbReference>
<protein>
    <recommendedName>
        <fullName evidence="2">adenosylhomocysteine nucleosidase</fullName>
        <ecNumber evidence="2">3.2.2.9</ecNumber>
    </recommendedName>
</protein>
<dbReference type="Gene3D" id="3.40.50.1580">
    <property type="entry name" value="Nucleoside phosphorylase domain"/>
    <property type="match status" value="1"/>
</dbReference>
<dbReference type="GO" id="GO:0009164">
    <property type="term" value="P:nucleoside catabolic process"/>
    <property type="evidence" value="ECO:0007669"/>
    <property type="project" value="InterPro"/>
</dbReference>